<dbReference type="AlphaFoldDB" id="A0AA35WRN9"/>
<gene>
    <name evidence="1" type="ORF">GBAR_LOCUS15272</name>
</gene>
<keyword evidence="2" id="KW-1185">Reference proteome</keyword>
<name>A0AA35WRN9_GEOBA</name>
<evidence type="ECO:0000313" key="2">
    <source>
        <dbReference type="Proteomes" id="UP001174909"/>
    </source>
</evidence>
<evidence type="ECO:0000313" key="1">
    <source>
        <dbReference type="EMBL" id="CAI8026606.1"/>
    </source>
</evidence>
<reference evidence="1" key="1">
    <citation type="submission" date="2023-03" db="EMBL/GenBank/DDBJ databases">
        <authorList>
            <person name="Steffen K."/>
            <person name="Cardenas P."/>
        </authorList>
    </citation>
    <scope>NUCLEOTIDE SEQUENCE</scope>
</reference>
<sequence length="41" mass="4957">MCIIWCIVKKLVSSREMPYFTDYFMAMAFLSSTRSKDKKHY</sequence>
<comment type="caution">
    <text evidence="1">The sequence shown here is derived from an EMBL/GenBank/DDBJ whole genome shotgun (WGS) entry which is preliminary data.</text>
</comment>
<proteinExistence type="predicted"/>
<dbReference type="Proteomes" id="UP001174909">
    <property type="component" value="Unassembled WGS sequence"/>
</dbReference>
<protein>
    <submittedName>
        <fullName evidence="1">Uncharacterized protein</fullName>
    </submittedName>
</protein>
<accession>A0AA35WRN9</accession>
<feature type="non-terminal residue" evidence="1">
    <location>
        <position position="1"/>
    </location>
</feature>
<dbReference type="EMBL" id="CASHTH010002222">
    <property type="protein sequence ID" value="CAI8026606.1"/>
    <property type="molecule type" value="Genomic_DNA"/>
</dbReference>
<organism evidence="1 2">
    <name type="scientific">Geodia barretti</name>
    <name type="common">Barrett's horny sponge</name>
    <dbReference type="NCBI Taxonomy" id="519541"/>
    <lineage>
        <taxon>Eukaryota</taxon>
        <taxon>Metazoa</taxon>
        <taxon>Porifera</taxon>
        <taxon>Demospongiae</taxon>
        <taxon>Heteroscleromorpha</taxon>
        <taxon>Tetractinellida</taxon>
        <taxon>Astrophorina</taxon>
        <taxon>Geodiidae</taxon>
        <taxon>Geodia</taxon>
    </lineage>
</organism>